<comment type="subcellular location">
    <subcellularLocation>
        <location evidence="1 7">Bacterial flagellum</location>
    </subcellularLocation>
    <subcellularLocation>
        <location evidence="2 7">Secreted</location>
    </subcellularLocation>
</comment>
<evidence type="ECO:0000256" key="5">
    <source>
        <dbReference type="ARBA" id="ARBA00022525"/>
    </source>
</evidence>
<keyword evidence="11" id="KW-0282">Flagellum</keyword>
<keyword evidence="8" id="KW-0732">Signal</keyword>
<keyword evidence="11" id="KW-0966">Cell projection</keyword>
<protein>
    <recommendedName>
        <fullName evidence="4 7">Flagellar hook-associated protein 1</fullName>
        <shortName evidence="7">HAP1</shortName>
    </recommendedName>
</protein>
<evidence type="ECO:0000259" key="9">
    <source>
        <dbReference type="Pfam" id="PF06429"/>
    </source>
</evidence>
<evidence type="ECO:0000256" key="8">
    <source>
        <dbReference type="SAM" id="SignalP"/>
    </source>
</evidence>
<evidence type="ECO:0000256" key="4">
    <source>
        <dbReference type="ARBA" id="ARBA00016244"/>
    </source>
</evidence>
<feature type="signal peptide" evidence="8">
    <location>
        <begin position="1"/>
        <end position="19"/>
    </location>
</feature>
<evidence type="ECO:0000256" key="2">
    <source>
        <dbReference type="ARBA" id="ARBA00004613"/>
    </source>
</evidence>
<dbReference type="Pfam" id="PF06429">
    <property type="entry name" value="Flg_bbr_C"/>
    <property type="match status" value="1"/>
</dbReference>
<evidence type="ECO:0000256" key="1">
    <source>
        <dbReference type="ARBA" id="ARBA00004365"/>
    </source>
</evidence>
<dbReference type="InterPro" id="IPR010930">
    <property type="entry name" value="Flg_bb/hook_C_dom"/>
</dbReference>
<dbReference type="Proteomes" id="UP001596050">
    <property type="component" value="Unassembled WGS sequence"/>
</dbReference>
<evidence type="ECO:0000313" key="11">
    <source>
        <dbReference type="EMBL" id="MFC5458282.1"/>
    </source>
</evidence>
<dbReference type="RefSeq" id="WP_379778993.1">
    <property type="nucleotide sequence ID" value="NZ_JBHSMU010000003.1"/>
</dbReference>
<gene>
    <name evidence="7 11" type="primary">flgK</name>
    <name evidence="11" type="ORF">ACFPN5_00495</name>
</gene>
<dbReference type="Pfam" id="PF22638">
    <property type="entry name" value="FlgK_D1"/>
    <property type="match status" value="1"/>
</dbReference>
<dbReference type="PANTHER" id="PTHR30033">
    <property type="entry name" value="FLAGELLAR HOOK-ASSOCIATED PROTEIN 1"/>
    <property type="match status" value="1"/>
</dbReference>
<keyword evidence="5 7" id="KW-0964">Secreted</keyword>
<dbReference type="PANTHER" id="PTHR30033:SF1">
    <property type="entry name" value="FLAGELLAR HOOK-ASSOCIATED PROTEIN 1"/>
    <property type="match status" value="1"/>
</dbReference>
<accession>A0ABW0KZZ7</accession>
<dbReference type="PRINTS" id="PR01005">
    <property type="entry name" value="FLGHOOKAP1"/>
</dbReference>
<dbReference type="SUPFAM" id="SSF64518">
    <property type="entry name" value="Phase 1 flagellin"/>
    <property type="match status" value="1"/>
</dbReference>
<evidence type="ECO:0000256" key="7">
    <source>
        <dbReference type="RuleBase" id="RU362065"/>
    </source>
</evidence>
<comment type="similarity">
    <text evidence="3 7">Belongs to the flagella basal body rod proteins family.</text>
</comment>
<name>A0ABW0KZZ7_9BURK</name>
<dbReference type="InterPro" id="IPR002371">
    <property type="entry name" value="FlgK"/>
</dbReference>
<keyword evidence="6 7" id="KW-0975">Bacterial flagellum</keyword>
<evidence type="ECO:0000259" key="10">
    <source>
        <dbReference type="Pfam" id="PF22638"/>
    </source>
</evidence>
<comment type="caution">
    <text evidence="11">The sequence shown here is derived from an EMBL/GenBank/DDBJ whole genome shotgun (WGS) entry which is preliminary data.</text>
</comment>
<dbReference type="NCBIfam" id="TIGR02492">
    <property type="entry name" value="flgK_ends"/>
    <property type="match status" value="1"/>
</dbReference>
<keyword evidence="11" id="KW-0969">Cilium</keyword>
<keyword evidence="12" id="KW-1185">Reference proteome</keyword>
<evidence type="ECO:0000313" key="12">
    <source>
        <dbReference type="Proteomes" id="UP001596050"/>
    </source>
</evidence>
<feature type="domain" description="Flagellar basal-body/hook protein C-terminal" evidence="9">
    <location>
        <begin position="418"/>
        <end position="457"/>
    </location>
</feature>
<evidence type="ECO:0000256" key="6">
    <source>
        <dbReference type="ARBA" id="ARBA00023143"/>
    </source>
</evidence>
<proteinExistence type="inferred from homology"/>
<reference evidence="12" key="1">
    <citation type="journal article" date="2019" name="Int. J. Syst. Evol. Microbiol.">
        <title>The Global Catalogue of Microorganisms (GCM) 10K type strain sequencing project: providing services to taxonomists for standard genome sequencing and annotation.</title>
        <authorList>
            <consortium name="The Broad Institute Genomics Platform"/>
            <consortium name="The Broad Institute Genome Sequencing Center for Infectious Disease"/>
            <person name="Wu L."/>
            <person name="Ma J."/>
        </authorList>
    </citation>
    <scope>NUCLEOTIDE SEQUENCE [LARGE SCALE GENOMIC DNA]</scope>
    <source>
        <strain evidence="12">KACC 12649</strain>
    </source>
</reference>
<feature type="chain" id="PRO_5045298917" description="Flagellar hook-associated protein 1" evidence="8">
    <location>
        <begin position="20"/>
        <end position="460"/>
    </location>
</feature>
<organism evidence="11 12">
    <name type="scientific">Massilia niabensis</name>
    <dbReference type="NCBI Taxonomy" id="544910"/>
    <lineage>
        <taxon>Bacteria</taxon>
        <taxon>Pseudomonadati</taxon>
        <taxon>Pseudomonadota</taxon>
        <taxon>Betaproteobacteria</taxon>
        <taxon>Burkholderiales</taxon>
        <taxon>Oxalobacteraceae</taxon>
        <taxon>Telluria group</taxon>
        <taxon>Massilia</taxon>
    </lineage>
</organism>
<dbReference type="InterPro" id="IPR053927">
    <property type="entry name" value="FlgK_helical"/>
</dbReference>
<sequence length="460" mass="47931">MTILSNALSGALASQLALSATSQNIANLQTKGYTRQAALLSAVGADSSGKAIGNGVQVSSLIRFSDGYKSQQMWRAAAETGQYSQTQPYLTQLERVMGDETASLSTAVDGFFAALNAVAGDSATSTPLRQQVLTASGLLAQRFNSLNNVFNAQRMSITQQRGAIVASANANIEKIAALNARITQGNAVGAPVSSLIDARDLAIDELAGQMALEVSEQPGGVRDISLKTGQALVIGNVAGSLKAESAGAEQVFSLEFASTKFMLDAEKLGGQLGGLSVYERGTLTSMQEDVEAIAGKLAAQVNKTLGEGYVMGSTSTIPDGKALFVFTKGSNHILTVADGLVPADLAFSSDGADGDTGNLQNLLKIGSELVTFKDKSGATLSDADTQLVGKLGVLSQQNQAALATARTMRTHAEEDWQSTSGVNQDEEAINLVEYQNMYQANMKVMSVANSLFDATLAMMG</sequence>
<feature type="domain" description="Flagellar hook-associated protein FlgK helical" evidence="10">
    <location>
        <begin position="90"/>
        <end position="311"/>
    </location>
</feature>
<evidence type="ECO:0000256" key="3">
    <source>
        <dbReference type="ARBA" id="ARBA00009677"/>
    </source>
</evidence>
<dbReference type="EMBL" id="JBHSMU010000003">
    <property type="protein sequence ID" value="MFC5458282.1"/>
    <property type="molecule type" value="Genomic_DNA"/>
</dbReference>